<evidence type="ECO:0000313" key="3">
    <source>
        <dbReference type="EMBL" id="MBB3192147.1"/>
    </source>
</evidence>
<protein>
    <submittedName>
        <fullName evidence="3">Competence protein ComEA</fullName>
    </submittedName>
</protein>
<dbReference type="InterPro" id="IPR051675">
    <property type="entry name" value="Endo/Exo/Phosphatase_dom_1"/>
</dbReference>
<feature type="signal peptide" evidence="1">
    <location>
        <begin position="1"/>
        <end position="26"/>
    </location>
</feature>
<dbReference type="GO" id="GO:0015627">
    <property type="term" value="C:type II protein secretion system complex"/>
    <property type="evidence" value="ECO:0007669"/>
    <property type="project" value="TreeGrafter"/>
</dbReference>
<comment type="caution">
    <text evidence="3">The sequence shown here is derived from an EMBL/GenBank/DDBJ whole genome shotgun (WGS) entry which is preliminary data.</text>
</comment>
<dbReference type="RefSeq" id="WP_183327481.1">
    <property type="nucleotide sequence ID" value="NZ_JACHXP010000022.1"/>
</dbReference>
<dbReference type="SUPFAM" id="SSF47781">
    <property type="entry name" value="RuvA domain 2-like"/>
    <property type="match status" value="1"/>
</dbReference>
<dbReference type="InterPro" id="IPR004509">
    <property type="entry name" value="Competence_ComEA_HhH"/>
</dbReference>
<sequence length="92" mass="9261">MKNAIKGTLLAAALGLALGTAPLTLAQELAPINVNTADAVLLAELPGIGTSKASAIIEDREANGAFKSAEDLTRVSGIGEVTVEGLADQVTF</sequence>
<gene>
    <name evidence="3" type="ORF">FHR94_003427</name>
</gene>
<dbReference type="EMBL" id="JACHXP010000022">
    <property type="protein sequence ID" value="MBB3192147.1"/>
    <property type="molecule type" value="Genomic_DNA"/>
</dbReference>
<dbReference type="Gene3D" id="1.10.150.280">
    <property type="entry name" value="AF1531-like domain"/>
    <property type="match status" value="1"/>
</dbReference>
<organism evidence="3 4">
    <name type="scientific">Halomonas cerina</name>
    <dbReference type="NCBI Taxonomy" id="447424"/>
    <lineage>
        <taxon>Bacteria</taxon>
        <taxon>Pseudomonadati</taxon>
        <taxon>Pseudomonadota</taxon>
        <taxon>Gammaproteobacteria</taxon>
        <taxon>Oceanospirillales</taxon>
        <taxon>Halomonadaceae</taxon>
        <taxon>Halomonas</taxon>
    </lineage>
</organism>
<dbReference type="GO" id="GO:0003677">
    <property type="term" value="F:DNA binding"/>
    <property type="evidence" value="ECO:0007669"/>
    <property type="project" value="InterPro"/>
</dbReference>
<dbReference type="Proteomes" id="UP000547614">
    <property type="component" value="Unassembled WGS sequence"/>
</dbReference>
<feature type="chain" id="PRO_5032424067" evidence="1">
    <location>
        <begin position="27"/>
        <end position="92"/>
    </location>
</feature>
<evidence type="ECO:0000256" key="1">
    <source>
        <dbReference type="SAM" id="SignalP"/>
    </source>
</evidence>
<accession>A0A839VHI2</accession>
<dbReference type="NCBIfam" id="TIGR00426">
    <property type="entry name" value="competence protein ComEA helix-hairpin-helix repeat region"/>
    <property type="match status" value="1"/>
</dbReference>
<dbReference type="GO" id="GO:0006281">
    <property type="term" value="P:DNA repair"/>
    <property type="evidence" value="ECO:0007669"/>
    <property type="project" value="InterPro"/>
</dbReference>
<reference evidence="3 4" key="1">
    <citation type="submission" date="2020-08" db="EMBL/GenBank/DDBJ databases">
        <title>Genomic Encyclopedia of Type Strains, Phase III (KMG-III): the genomes of soil and plant-associated and newly described type strains.</title>
        <authorList>
            <person name="Whitman W."/>
        </authorList>
    </citation>
    <scope>NUCLEOTIDE SEQUENCE [LARGE SCALE GENOMIC DNA]</scope>
    <source>
        <strain evidence="3 4">CECT 7282</strain>
    </source>
</reference>
<dbReference type="AlphaFoldDB" id="A0A839VHI2"/>
<dbReference type="InterPro" id="IPR010994">
    <property type="entry name" value="RuvA_2-like"/>
</dbReference>
<keyword evidence="1" id="KW-0732">Signal</keyword>
<proteinExistence type="predicted"/>
<keyword evidence="4" id="KW-1185">Reference proteome</keyword>
<dbReference type="GO" id="GO:0015628">
    <property type="term" value="P:protein secretion by the type II secretion system"/>
    <property type="evidence" value="ECO:0007669"/>
    <property type="project" value="TreeGrafter"/>
</dbReference>
<dbReference type="PANTHER" id="PTHR21180">
    <property type="entry name" value="ENDONUCLEASE/EXONUCLEASE/PHOSPHATASE FAMILY DOMAIN-CONTAINING PROTEIN 1"/>
    <property type="match status" value="1"/>
</dbReference>
<feature type="domain" description="Helix-hairpin-helix DNA-binding motif class 1" evidence="2">
    <location>
        <begin position="40"/>
        <end position="59"/>
    </location>
</feature>
<name>A0A839VHI2_9GAMM</name>
<dbReference type="InterPro" id="IPR003583">
    <property type="entry name" value="Hlx-hairpin-Hlx_DNA-bd_motif"/>
</dbReference>
<dbReference type="SMART" id="SM00278">
    <property type="entry name" value="HhH1"/>
    <property type="match status" value="2"/>
</dbReference>
<evidence type="ECO:0000313" key="4">
    <source>
        <dbReference type="Proteomes" id="UP000547614"/>
    </source>
</evidence>
<dbReference type="Pfam" id="PF12836">
    <property type="entry name" value="HHH_3"/>
    <property type="match status" value="1"/>
</dbReference>
<evidence type="ECO:0000259" key="2">
    <source>
        <dbReference type="SMART" id="SM00278"/>
    </source>
</evidence>
<dbReference type="PANTHER" id="PTHR21180:SF32">
    <property type="entry name" value="ENDONUCLEASE_EXONUCLEASE_PHOSPHATASE FAMILY DOMAIN-CONTAINING PROTEIN 1"/>
    <property type="match status" value="1"/>
</dbReference>
<feature type="domain" description="Helix-hairpin-helix DNA-binding motif class 1" evidence="2">
    <location>
        <begin position="70"/>
        <end position="89"/>
    </location>
</feature>